<protein>
    <recommendedName>
        <fullName evidence="4">U1-type domain-containing protein</fullName>
    </recommendedName>
</protein>
<reference evidence="2 3" key="1">
    <citation type="submission" date="2019-09" db="EMBL/GenBank/DDBJ databases">
        <authorList>
            <person name="Brejova B."/>
        </authorList>
    </citation>
    <scope>NUCLEOTIDE SEQUENCE [LARGE SCALE GENOMIC DNA]</scope>
</reference>
<evidence type="ECO:0000313" key="2">
    <source>
        <dbReference type="EMBL" id="VVT50077.1"/>
    </source>
</evidence>
<dbReference type="InterPro" id="IPR040023">
    <property type="entry name" value="WBP4"/>
</dbReference>
<feature type="region of interest" description="Disordered" evidence="1">
    <location>
        <begin position="24"/>
        <end position="119"/>
    </location>
</feature>
<proteinExistence type="predicted"/>
<evidence type="ECO:0008006" key="4">
    <source>
        <dbReference type="Google" id="ProtNLM"/>
    </source>
</evidence>
<keyword evidence="3" id="KW-1185">Reference proteome</keyword>
<dbReference type="GO" id="GO:0003723">
    <property type="term" value="F:RNA binding"/>
    <property type="evidence" value="ECO:0007669"/>
    <property type="project" value="TreeGrafter"/>
</dbReference>
<dbReference type="Proteomes" id="UP000398389">
    <property type="component" value="Unassembled WGS sequence"/>
</dbReference>
<feature type="compositionally biased region" description="Low complexity" evidence="1">
    <location>
        <begin position="83"/>
        <end position="97"/>
    </location>
</feature>
<evidence type="ECO:0000256" key="1">
    <source>
        <dbReference type="SAM" id="MobiDB-lite"/>
    </source>
</evidence>
<dbReference type="GO" id="GO:0071011">
    <property type="term" value="C:precatalytic spliceosome"/>
    <property type="evidence" value="ECO:0007669"/>
    <property type="project" value="TreeGrafter"/>
</dbReference>
<feature type="compositionally biased region" description="Basic and acidic residues" evidence="1">
    <location>
        <begin position="42"/>
        <end position="66"/>
    </location>
</feature>
<dbReference type="PANTHER" id="PTHR13173:SF10">
    <property type="entry name" value="WW DOMAIN-BINDING PROTEIN 4"/>
    <property type="match status" value="1"/>
</dbReference>
<accession>A0A5E8BKG4</accession>
<evidence type="ECO:0000313" key="3">
    <source>
        <dbReference type="Proteomes" id="UP000398389"/>
    </source>
</evidence>
<gene>
    <name evidence="2" type="ORF">SAPINGB_P002589</name>
</gene>
<dbReference type="RefSeq" id="XP_031853198.1">
    <property type="nucleotide sequence ID" value="XM_031997307.1"/>
</dbReference>
<name>A0A5E8BKG4_9ASCO</name>
<dbReference type="GO" id="GO:0000398">
    <property type="term" value="P:mRNA splicing, via spliceosome"/>
    <property type="evidence" value="ECO:0007669"/>
    <property type="project" value="InterPro"/>
</dbReference>
<feature type="compositionally biased region" description="Basic and acidic residues" evidence="1">
    <location>
        <begin position="24"/>
        <end position="33"/>
    </location>
</feature>
<dbReference type="GeneID" id="43581407"/>
<dbReference type="AlphaFoldDB" id="A0A5E8BKG4"/>
<dbReference type="EMBL" id="CABVLU010000002">
    <property type="protein sequence ID" value="VVT50077.1"/>
    <property type="molecule type" value="Genomic_DNA"/>
</dbReference>
<sequence>MKYWCKTCKIFIADTKIDRTRHELSARHKDQTRRNLSSLHHTNKEEKRQSDSSKRVLEQIEKEIKASGKSPGSGPLHVSDSITEVTKSTVATKTTSKNQASPKRDSSQTKPLNLATPAAPVKPLFTKTIKVKETETTKWQAKEKVLAAPDLEIESLMGESTLEVKTNNTTVKKSMFKKRQGLKKKESEE</sequence>
<dbReference type="OrthoDB" id="191651at2759"/>
<dbReference type="PANTHER" id="PTHR13173">
    <property type="entry name" value="WW DOMAIN BINDING PROTEIN 4"/>
    <property type="match status" value="1"/>
</dbReference>
<organism evidence="2 3">
    <name type="scientific">Magnusiomyces paraingens</name>
    <dbReference type="NCBI Taxonomy" id="2606893"/>
    <lineage>
        <taxon>Eukaryota</taxon>
        <taxon>Fungi</taxon>
        <taxon>Dikarya</taxon>
        <taxon>Ascomycota</taxon>
        <taxon>Saccharomycotina</taxon>
        <taxon>Dipodascomycetes</taxon>
        <taxon>Dipodascales</taxon>
        <taxon>Dipodascaceae</taxon>
        <taxon>Magnusiomyces</taxon>
    </lineage>
</organism>